<name>A0AAN9IRI8_CLITE</name>
<protein>
    <submittedName>
        <fullName evidence="1">Uncharacterized protein</fullName>
    </submittedName>
</protein>
<evidence type="ECO:0000313" key="2">
    <source>
        <dbReference type="Proteomes" id="UP001359559"/>
    </source>
</evidence>
<comment type="caution">
    <text evidence="1">The sequence shown here is derived from an EMBL/GenBank/DDBJ whole genome shotgun (WGS) entry which is preliminary data.</text>
</comment>
<reference evidence="1 2" key="1">
    <citation type="submission" date="2024-01" db="EMBL/GenBank/DDBJ databases">
        <title>The genomes of 5 underutilized Papilionoideae crops provide insights into root nodulation and disease resistance.</title>
        <authorList>
            <person name="Yuan L."/>
        </authorList>
    </citation>
    <scope>NUCLEOTIDE SEQUENCE [LARGE SCALE GENOMIC DNA]</scope>
    <source>
        <strain evidence="1">LY-2023</strain>
        <tissue evidence="1">Leaf</tissue>
    </source>
</reference>
<dbReference type="AlphaFoldDB" id="A0AAN9IRI8"/>
<accession>A0AAN9IRI8</accession>
<keyword evidence="2" id="KW-1185">Reference proteome</keyword>
<organism evidence="1 2">
    <name type="scientific">Clitoria ternatea</name>
    <name type="common">Butterfly pea</name>
    <dbReference type="NCBI Taxonomy" id="43366"/>
    <lineage>
        <taxon>Eukaryota</taxon>
        <taxon>Viridiplantae</taxon>
        <taxon>Streptophyta</taxon>
        <taxon>Embryophyta</taxon>
        <taxon>Tracheophyta</taxon>
        <taxon>Spermatophyta</taxon>
        <taxon>Magnoliopsida</taxon>
        <taxon>eudicotyledons</taxon>
        <taxon>Gunneridae</taxon>
        <taxon>Pentapetalae</taxon>
        <taxon>rosids</taxon>
        <taxon>fabids</taxon>
        <taxon>Fabales</taxon>
        <taxon>Fabaceae</taxon>
        <taxon>Papilionoideae</taxon>
        <taxon>50 kb inversion clade</taxon>
        <taxon>NPAAA clade</taxon>
        <taxon>indigoferoid/millettioid clade</taxon>
        <taxon>Phaseoleae</taxon>
        <taxon>Clitoria</taxon>
    </lineage>
</organism>
<sequence>MNNKHCEYAKWLVEEEARYSGCSVDIWEDKWIPNAFDYKLHSGFDQASNLYSSKVEELMDMNSGQESSLITQTLLI</sequence>
<evidence type="ECO:0000313" key="1">
    <source>
        <dbReference type="EMBL" id="KAK7284816.1"/>
    </source>
</evidence>
<proteinExistence type="predicted"/>
<dbReference type="Proteomes" id="UP001359559">
    <property type="component" value="Unassembled WGS sequence"/>
</dbReference>
<gene>
    <name evidence="1" type="ORF">RJT34_19569</name>
</gene>
<dbReference type="EMBL" id="JAYKXN010000005">
    <property type="protein sequence ID" value="KAK7284816.1"/>
    <property type="molecule type" value="Genomic_DNA"/>
</dbReference>